<dbReference type="CDD" id="cd18808">
    <property type="entry name" value="SF1_C_Upf1"/>
    <property type="match status" value="1"/>
</dbReference>
<evidence type="ECO:0000259" key="2">
    <source>
        <dbReference type="PROSITE" id="PS50011"/>
    </source>
</evidence>
<dbReference type="EMBL" id="FMZW01000058">
    <property type="protein sequence ID" value="SDF50222.1"/>
    <property type="molecule type" value="Genomic_DNA"/>
</dbReference>
<dbReference type="Pfam" id="PF13087">
    <property type="entry name" value="AAA_12"/>
    <property type="match status" value="1"/>
</dbReference>
<name>A0A1G7LL11_9BRAD</name>
<feature type="region of interest" description="Disordered" evidence="1">
    <location>
        <begin position="844"/>
        <end position="870"/>
    </location>
</feature>
<gene>
    <name evidence="4" type="ORF">SAMN05216337_105842</name>
</gene>
<dbReference type="PROSITE" id="PS00109">
    <property type="entry name" value="PROTEIN_KINASE_TYR"/>
    <property type="match status" value="1"/>
</dbReference>
<dbReference type="InterPro" id="IPR045055">
    <property type="entry name" value="DNA2/NAM7-like"/>
</dbReference>
<dbReference type="Pfam" id="PF08378">
    <property type="entry name" value="NERD"/>
    <property type="match status" value="1"/>
</dbReference>
<sequence>MDIHFFLPQGPHPTEMEGLAEMRRVLPRQWMGFANFVMRQRGRRGQDREIDAVIIAADRIILVDLKHIRGRIDNRGGFWHRGADNLGRSPAHKIRDNAKILADLIRSEVHKIPAVPPVESVVVLTHPDCDPSGLDKVELDRTVKLADFLKISREQDFRRLFTTHSRFGASNPLCTGQLGALLQGFFQNGKLFEPRKTRFYGFIPVGDSEFKHPLFEEFSCHQPEDPNYTGLLRLWDFTVESEFLVEEARRPVAERERAVLGHIRVQDPALYENYVLRSIHFDSEYTLRYSEIFDRLPDLERLNRFQGPLQDLKFERRVELARLFLDRIASLHRIRVAHRDLDRHSVWIDERRSKVALSGFGAAHFPERTSIGGTRSKLLASGFRVPEDVGKSSSGTPFQQDVFLAGALVWTLLSGERLQSMDRVPLWTSGTMKGLDIPDAFRGWFDRCLKTEARERFDNGVEAADAFAELVRKTEKASLEKQLDAYRRDVDPIADYEPTDWISKKPYRIYKASRNDDHLFVKSWPERVLGERRKSAARLIEFFAKADALRRVDAKWLPRIDVACLCTDGLLLVQEWVEGERLSESKTSDWTPDALRRFVVALIDAVDELHQLDLVHGDLSPRNIMVGFDGDLPRPILVDAVDFTTDEEGKRTPAYCPPDDNDLRTRDRFAVGQIATELAEVCSDEETRALFALGVSKCAEGAAPWLTLKHLKETIAFRWRRPPNARLELEIEMQRVGFEGAMLSDNGVFHVIKPKKAPNTIEIFGFDQRVTVDFDPADSKPIEAVATKIDMRQAAWAQGHRIFSFEGSVTVRRTRATRFAGFDELPALIAAHLSSVSVSRDDVSKDDVASSKTADAVTSATMPERPPHRGFPVTQFWQGTILAEEEISPEVTLASEPRYDAEERTLYLVAEDNVPDVDPSDGQAVGVQCNGYKLGDLDTERTRGTTVVVRNVRSARGLHKGDVLKIPDDLVSFQRRSRAVSRILDGKSTIPNLIRYFDPNSDMTPQAFGPEVRDEDLTQYGLNPDQNEAFKHLWKHGPLGLLQGPPGTGKTTFIAAFVHFALTQSRLNNVLVLSQSHEAVNNAAEKILQVASKLGGNIDLLRVGQHAKISPMLHKFHARAIQDRYRELFRAAVKERVVPPANRLGLDRDYIEESIEVENTLGSLMRQIEFCEQDIATSRDQDTVAAARERIEQLWEAWADAAAEHSVSVSGDPRGALEEVRANLAERHSVHDPDARRRLLRIHGLAMEWGATLGMRGRSLEELFARSRNLISGTCVGIGRQGIQINKNVFDLVIIDEAARCTPGELAVGMQSGRRVLLVGDHKQLPPLYGHELIEALGERLNLTSKSDLRRSDFERAFHSAYGSAVARSLKTQYRMAPKIGKLVAKTFYPGQDLATERGAPPDYYRFLPRPLDDEIVWIDTGYSKSTSKESGTGKSFVNRREATTIISCLKTIAGRPEFLEAAKSDLKEDEPLIGVICMYAPQVGLVEEMLITSGLAPEFRKLVKVGTVDSYQGKENRIVILSLVRSNPERDMGFIRAANRVNVALSRAMERLVIVGSVRMFDRHGNSLTSVVRELKAANRIISIGKEGQ</sequence>
<keyword evidence="4" id="KW-0378">Hydrolase</keyword>
<evidence type="ECO:0000313" key="5">
    <source>
        <dbReference type="Proteomes" id="UP000199245"/>
    </source>
</evidence>
<dbReference type="CDD" id="cd17934">
    <property type="entry name" value="DEXXQc_Upf1-like"/>
    <property type="match status" value="1"/>
</dbReference>
<dbReference type="InterPro" id="IPR027417">
    <property type="entry name" value="P-loop_NTPase"/>
</dbReference>
<proteinExistence type="predicted"/>
<evidence type="ECO:0000313" key="4">
    <source>
        <dbReference type="EMBL" id="SDF50222.1"/>
    </source>
</evidence>
<feature type="domain" description="Protein kinase" evidence="2">
    <location>
        <begin position="167"/>
        <end position="468"/>
    </location>
</feature>
<dbReference type="InterPro" id="IPR000719">
    <property type="entry name" value="Prot_kinase_dom"/>
</dbReference>
<dbReference type="InterPro" id="IPR008266">
    <property type="entry name" value="Tyr_kinase_AS"/>
</dbReference>
<dbReference type="InterPro" id="IPR003593">
    <property type="entry name" value="AAA+_ATPase"/>
</dbReference>
<dbReference type="PANTHER" id="PTHR10887">
    <property type="entry name" value="DNA2/NAM7 HELICASE FAMILY"/>
    <property type="match status" value="1"/>
</dbReference>
<organism evidence="4 5">
    <name type="scientific">Bradyrhizobium brasilense</name>
    <dbReference type="NCBI Taxonomy" id="1419277"/>
    <lineage>
        <taxon>Bacteria</taxon>
        <taxon>Pseudomonadati</taxon>
        <taxon>Pseudomonadota</taxon>
        <taxon>Alphaproteobacteria</taxon>
        <taxon>Hyphomicrobiales</taxon>
        <taxon>Nitrobacteraceae</taxon>
        <taxon>Bradyrhizobium</taxon>
    </lineage>
</organism>
<dbReference type="Proteomes" id="UP000199245">
    <property type="component" value="Unassembled WGS sequence"/>
</dbReference>
<keyword evidence="4" id="KW-0347">Helicase</keyword>
<dbReference type="InterPro" id="IPR041679">
    <property type="entry name" value="DNA2/NAM7-like_C"/>
</dbReference>
<accession>A0A1G7LL11</accession>
<evidence type="ECO:0000259" key="3">
    <source>
        <dbReference type="PROSITE" id="PS50965"/>
    </source>
</evidence>
<dbReference type="Gene3D" id="3.40.50.300">
    <property type="entry name" value="P-loop containing nucleotide triphosphate hydrolases"/>
    <property type="match status" value="2"/>
</dbReference>
<feature type="compositionally biased region" description="Polar residues" evidence="1">
    <location>
        <begin position="852"/>
        <end position="861"/>
    </location>
</feature>
<dbReference type="GO" id="GO:0004672">
    <property type="term" value="F:protein kinase activity"/>
    <property type="evidence" value="ECO:0007669"/>
    <property type="project" value="InterPro"/>
</dbReference>
<dbReference type="PROSITE" id="PS50011">
    <property type="entry name" value="PROTEIN_KINASE_DOM"/>
    <property type="match status" value="1"/>
</dbReference>
<dbReference type="InterPro" id="IPR041677">
    <property type="entry name" value="DNA2/NAM7_AAA_11"/>
</dbReference>
<dbReference type="GO" id="GO:0005524">
    <property type="term" value="F:ATP binding"/>
    <property type="evidence" value="ECO:0007669"/>
    <property type="project" value="InterPro"/>
</dbReference>
<dbReference type="PANTHER" id="PTHR10887:SF495">
    <property type="entry name" value="HELICASE SENATAXIN ISOFORM X1-RELATED"/>
    <property type="match status" value="1"/>
</dbReference>
<dbReference type="Gene3D" id="1.10.510.10">
    <property type="entry name" value="Transferase(Phosphotransferase) domain 1"/>
    <property type="match status" value="2"/>
</dbReference>
<dbReference type="InterPro" id="IPR047187">
    <property type="entry name" value="SF1_C_Upf1"/>
</dbReference>
<dbReference type="Pfam" id="PF13086">
    <property type="entry name" value="AAA_11"/>
    <property type="match status" value="1"/>
</dbReference>
<dbReference type="PROSITE" id="PS50965">
    <property type="entry name" value="NERD"/>
    <property type="match status" value="1"/>
</dbReference>
<dbReference type="InterPro" id="IPR011528">
    <property type="entry name" value="NERD"/>
</dbReference>
<dbReference type="SMART" id="SM00382">
    <property type="entry name" value="AAA"/>
    <property type="match status" value="1"/>
</dbReference>
<evidence type="ECO:0000256" key="1">
    <source>
        <dbReference type="SAM" id="MobiDB-lite"/>
    </source>
</evidence>
<protein>
    <submittedName>
        <fullName evidence="4">Superfamily I DNA and/or RNA helicase</fullName>
    </submittedName>
</protein>
<keyword evidence="4" id="KW-0547">Nucleotide-binding</keyword>
<dbReference type="SUPFAM" id="SSF56112">
    <property type="entry name" value="Protein kinase-like (PK-like)"/>
    <property type="match status" value="2"/>
</dbReference>
<feature type="domain" description="NERD" evidence="3">
    <location>
        <begin position="10"/>
        <end position="124"/>
    </location>
</feature>
<dbReference type="InterPro" id="IPR011009">
    <property type="entry name" value="Kinase-like_dom_sf"/>
</dbReference>
<dbReference type="SUPFAM" id="SSF52540">
    <property type="entry name" value="P-loop containing nucleoside triphosphate hydrolases"/>
    <property type="match status" value="1"/>
</dbReference>
<reference evidence="4 5" key="1">
    <citation type="submission" date="2016-10" db="EMBL/GenBank/DDBJ databases">
        <authorList>
            <person name="de Groot N.N."/>
        </authorList>
    </citation>
    <scope>NUCLEOTIDE SEQUENCE [LARGE SCALE GENOMIC DNA]</scope>
    <source>
        <strain evidence="4 5">R5</strain>
    </source>
</reference>
<dbReference type="GO" id="GO:0004386">
    <property type="term" value="F:helicase activity"/>
    <property type="evidence" value="ECO:0007669"/>
    <property type="project" value="UniProtKB-KW"/>
</dbReference>
<keyword evidence="4" id="KW-0067">ATP-binding</keyword>